<dbReference type="GO" id="GO:0003855">
    <property type="term" value="F:3-dehydroquinate dehydratase activity"/>
    <property type="evidence" value="ECO:0007669"/>
    <property type="project" value="UniProtKB-UniRule"/>
</dbReference>
<dbReference type="InterPro" id="IPR001381">
    <property type="entry name" value="DHquinase_I"/>
</dbReference>
<dbReference type="NCBIfam" id="TIGR01093">
    <property type="entry name" value="aroD"/>
    <property type="match status" value="1"/>
</dbReference>
<comment type="pathway">
    <text evidence="4">Metabolic intermediate biosynthesis; chorismate biosynthesis; chorismate from D-erythrose 4-phosphate and phosphoenolpyruvate: step 3/7.</text>
</comment>
<evidence type="ECO:0000313" key="6">
    <source>
        <dbReference type="Proteomes" id="UP000642070"/>
    </source>
</evidence>
<evidence type="ECO:0000256" key="4">
    <source>
        <dbReference type="HAMAP-Rule" id="MF_00214"/>
    </source>
</evidence>
<sequence>MATLRERLADGVPLVAVSFGDDDAEGDAARVRDLGVDVAELRVDWFSSFDPAHVVDRVRAFRGVPTLATVRSKTEGGHWPGDEAERLRLYEALLPEVDAVDVELSATEVLPGVVAAARSLDRLVVVSHHDFVATPPADRLAEIVEGARAAGADLVKISTMAHGPDDVRALSALLLRYDSIPMIVIGMGGDGAASRVFFPLLGSRITYSAIGGHPAPGQLPFAETVALLERFSPAFAARRAS</sequence>
<dbReference type="GO" id="GO:0008652">
    <property type="term" value="P:amino acid biosynthetic process"/>
    <property type="evidence" value="ECO:0007669"/>
    <property type="project" value="UniProtKB-KW"/>
</dbReference>
<dbReference type="InterPro" id="IPR018508">
    <property type="entry name" value="3-dehydroquinate_DH_AS"/>
</dbReference>
<evidence type="ECO:0000256" key="3">
    <source>
        <dbReference type="ARBA" id="ARBA00023270"/>
    </source>
</evidence>
<dbReference type="GO" id="GO:0009423">
    <property type="term" value="P:chorismate biosynthetic process"/>
    <property type="evidence" value="ECO:0007669"/>
    <property type="project" value="UniProtKB-UniRule"/>
</dbReference>
<comment type="caution">
    <text evidence="5">The sequence shown here is derived from an EMBL/GenBank/DDBJ whole genome shotgun (WGS) entry which is preliminary data.</text>
</comment>
<proteinExistence type="inferred from homology"/>
<keyword evidence="4" id="KW-0057">Aromatic amino acid biosynthesis</keyword>
<dbReference type="RefSeq" id="WP_190256255.1">
    <property type="nucleotide sequence ID" value="NZ_BMPI01000069.1"/>
</dbReference>
<reference evidence="5" key="2">
    <citation type="submission" date="2020-09" db="EMBL/GenBank/DDBJ databases">
        <authorList>
            <person name="Sun Q."/>
            <person name="Ohkuma M."/>
        </authorList>
    </citation>
    <scope>NUCLEOTIDE SEQUENCE</scope>
    <source>
        <strain evidence="5">JCM 19831</strain>
    </source>
</reference>
<dbReference type="InterPro" id="IPR050146">
    <property type="entry name" value="Type-I_3-dehydroquinase"/>
</dbReference>
<dbReference type="EC" id="4.2.1.10" evidence="4"/>
<dbReference type="InterPro" id="IPR013785">
    <property type="entry name" value="Aldolase_TIM"/>
</dbReference>
<comment type="similarity">
    <text evidence="4">Belongs to the type-I 3-dehydroquinase family.</text>
</comment>
<evidence type="ECO:0000256" key="2">
    <source>
        <dbReference type="ARBA" id="ARBA00023239"/>
    </source>
</evidence>
<evidence type="ECO:0000256" key="1">
    <source>
        <dbReference type="ARBA" id="ARBA00001864"/>
    </source>
</evidence>
<accession>A0A917UAT8</accession>
<comment type="function">
    <text evidence="4">Involved in the third step of the chorismate pathway, which leads to the biosynthesis of aromatic amino acids. Catalyzes the cis-dehydration of 3-dehydroquinate (DHQ) and introduces the first double bond of the aromatic ring to yield 3-dehydroshikimate.</text>
</comment>
<comment type="catalytic activity">
    <reaction evidence="1 4">
        <text>3-dehydroquinate = 3-dehydroshikimate + H2O</text>
        <dbReference type="Rhea" id="RHEA:21096"/>
        <dbReference type="ChEBI" id="CHEBI:15377"/>
        <dbReference type="ChEBI" id="CHEBI:16630"/>
        <dbReference type="ChEBI" id="CHEBI:32364"/>
        <dbReference type="EC" id="4.2.1.10"/>
    </reaction>
</comment>
<feature type="binding site" evidence="4">
    <location>
        <position position="71"/>
    </location>
    <ligand>
        <name>3-dehydroquinate</name>
        <dbReference type="ChEBI" id="CHEBI:32364"/>
    </ligand>
</feature>
<dbReference type="PANTHER" id="PTHR43699">
    <property type="entry name" value="3-DEHYDROQUINATE DEHYDRATASE"/>
    <property type="match status" value="1"/>
</dbReference>
<dbReference type="PANTHER" id="PTHR43699:SF1">
    <property type="entry name" value="3-DEHYDROQUINATE DEHYDRATASE"/>
    <property type="match status" value="1"/>
</dbReference>
<dbReference type="Proteomes" id="UP000642070">
    <property type="component" value="Unassembled WGS sequence"/>
</dbReference>
<feature type="binding site" evidence="4">
    <location>
        <position position="218"/>
    </location>
    <ligand>
        <name>3-dehydroquinate</name>
        <dbReference type="ChEBI" id="CHEBI:32364"/>
    </ligand>
</feature>
<feature type="binding site" evidence="4">
    <location>
        <position position="18"/>
    </location>
    <ligand>
        <name>3-dehydroquinate</name>
        <dbReference type="ChEBI" id="CHEBI:32364"/>
    </ligand>
</feature>
<reference evidence="5" key="1">
    <citation type="journal article" date="2014" name="Int. J. Syst. Evol. Microbiol.">
        <title>Complete genome sequence of Corynebacterium casei LMG S-19264T (=DSM 44701T), isolated from a smear-ripened cheese.</title>
        <authorList>
            <consortium name="US DOE Joint Genome Institute (JGI-PGF)"/>
            <person name="Walter F."/>
            <person name="Albersmeier A."/>
            <person name="Kalinowski J."/>
            <person name="Ruckert C."/>
        </authorList>
    </citation>
    <scope>NUCLEOTIDE SEQUENCE</scope>
    <source>
        <strain evidence="5">JCM 19831</strain>
    </source>
</reference>
<dbReference type="CDD" id="cd00502">
    <property type="entry name" value="DHQase_I"/>
    <property type="match status" value="1"/>
</dbReference>
<evidence type="ECO:0000313" key="5">
    <source>
        <dbReference type="EMBL" id="GGM74726.1"/>
    </source>
</evidence>
<comment type="caution">
    <text evidence="4">Lacks conserved residue(s) required for the propagation of feature annotation.</text>
</comment>
<keyword evidence="6" id="KW-1185">Reference proteome</keyword>
<gene>
    <name evidence="4 5" type="primary">aroD</name>
    <name evidence="5" type="ORF">GCM10007977_090420</name>
</gene>
<name>A0A917UAT8_9ACTN</name>
<feature type="active site" description="Proton donor/acceptor" evidence="4">
    <location>
        <position position="129"/>
    </location>
</feature>
<dbReference type="PROSITE" id="PS01028">
    <property type="entry name" value="DEHYDROQUINASE_I"/>
    <property type="match status" value="1"/>
</dbReference>
<comment type="subunit">
    <text evidence="4">Homodimer.</text>
</comment>
<feature type="binding site" evidence="4">
    <location>
        <begin position="40"/>
        <end position="42"/>
    </location>
    <ligand>
        <name>3-dehydroquinate</name>
        <dbReference type="ChEBI" id="CHEBI:32364"/>
    </ligand>
</feature>
<dbReference type="Pfam" id="PF01487">
    <property type="entry name" value="DHquinase_I"/>
    <property type="match status" value="1"/>
</dbReference>
<dbReference type="GO" id="GO:0046279">
    <property type="term" value="P:3,4-dihydroxybenzoate biosynthetic process"/>
    <property type="evidence" value="ECO:0007669"/>
    <property type="project" value="TreeGrafter"/>
</dbReference>
<feature type="active site" description="Schiff-base intermediate with substrate" evidence="4">
    <location>
        <position position="156"/>
    </location>
</feature>
<protein>
    <recommendedName>
        <fullName evidence="4">3-dehydroquinate dehydratase</fullName>
        <shortName evidence="4">3-dehydroquinase</shortName>
        <ecNumber evidence="4">4.2.1.10</ecNumber>
    </recommendedName>
    <alternativeName>
        <fullName evidence="4">Type I DHQase</fullName>
    </alternativeName>
    <alternativeName>
        <fullName evidence="4">Type I dehydroquinase</fullName>
        <shortName evidence="4">DHQ1</shortName>
    </alternativeName>
</protein>
<dbReference type="AlphaFoldDB" id="A0A917UAT8"/>
<feature type="binding site" evidence="4">
    <location>
        <position position="195"/>
    </location>
    <ligand>
        <name>3-dehydroquinate</name>
        <dbReference type="ChEBI" id="CHEBI:32364"/>
    </ligand>
</feature>
<organism evidence="5 6">
    <name type="scientific">Dactylosporangium sucinum</name>
    <dbReference type="NCBI Taxonomy" id="1424081"/>
    <lineage>
        <taxon>Bacteria</taxon>
        <taxon>Bacillati</taxon>
        <taxon>Actinomycetota</taxon>
        <taxon>Actinomycetes</taxon>
        <taxon>Micromonosporales</taxon>
        <taxon>Micromonosporaceae</taxon>
        <taxon>Dactylosporangium</taxon>
    </lineage>
</organism>
<keyword evidence="3 4" id="KW-0704">Schiff base</keyword>
<keyword evidence="2 4" id="KW-0456">Lyase</keyword>
<dbReference type="Gene3D" id="3.20.20.70">
    <property type="entry name" value="Aldolase class I"/>
    <property type="match status" value="1"/>
</dbReference>
<dbReference type="HAMAP" id="MF_00214">
    <property type="entry name" value="AroD"/>
    <property type="match status" value="1"/>
</dbReference>
<keyword evidence="4" id="KW-0028">Amino-acid biosynthesis</keyword>
<dbReference type="EMBL" id="BMPI01000069">
    <property type="protein sequence ID" value="GGM74726.1"/>
    <property type="molecule type" value="Genomic_DNA"/>
</dbReference>
<dbReference type="SUPFAM" id="SSF51569">
    <property type="entry name" value="Aldolase"/>
    <property type="match status" value="1"/>
</dbReference>
<dbReference type="GO" id="GO:0009073">
    <property type="term" value="P:aromatic amino acid family biosynthetic process"/>
    <property type="evidence" value="ECO:0007669"/>
    <property type="project" value="UniProtKB-KW"/>
</dbReference>